<feature type="domain" description="RDD" evidence="7">
    <location>
        <begin position="153"/>
        <end position="249"/>
    </location>
</feature>
<name>A0A7J5D493_9ACTN</name>
<keyword evidence="2 6" id="KW-0812">Transmembrane</keyword>
<keyword evidence="4 6" id="KW-0472">Membrane</keyword>
<feature type="transmembrane region" description="Helical" evidence="6">
    <location>
        <begin position="215"/>
        <end position="237"/>
    </location>
</feature>
<evidence type="ECO:0000256" key="3">
    <source>
        <dbReference type="ARBA" id="ARBA00022989"/>
    </source>
</evidence>
<dbReference type="Proteomes" id="UP000442990">
    <property type="component" value="Unassembled WGS sequence"/>
</dbReference>
<evidence type="ECO:0000256" key="5">
    <source>
        <dbReference type="SAM" id="MobiDB-lite"/>
    </source>
</evidence>
<evidence type="ECO:0000313" key="8">
    <source>
        <dbReference type="EMBL" id="KAB1978810.1"/>
    </source>
</evidence>
<dbReference type="EMBL" id="WBKG01000047">
    <property type="protein sequence ID" value="KAB1978810.1"/>
    <property type="molecule type" value="Genomic_DNA"/>
</dbReference>
<proteinExistence type="predicted"/>
<evidence type="ECO:0000256" key="4">
    <source>
        <dbReference type="ARBA" id="ARBA00023136"/>
    </source>
</evidence>
<feature type="transmembrane region" description="Helical" evidence="6">
    <location>
        <begin position="157"/>
        <end position="180"/>
    </location>
</feature>
<keyword evidence="3 6" id="KW-1133">Transmembrane helix</keyword>
<sequence>MTLHLCCAGIRRTMLRLGQLRLGRTAPSNGEDTHTAVGCRCTTVYGIPGKSPEASDSPSSHDTCLDHLMTTLYLGERSTMPENPDRYIEIRKADERPEPVQWPSRPGYAPPTPLAPAACPACGKAATGELSYQFCGQVFFLPKGLPLATIGLRFDGYLLEGVLIVFTFGIGWPIWALFLFPQGQTPAKQLLQMRLVHIAEPCTARFWRISFREFIAKPIISVLAIFAFLILYFWLFWDRNRQELRDKLASTPVVKDQQGLLHPSQHQESAAAVGSDAWSHRGAPPEVGDR</sequence>
<evidence type="ECO:0000259" key="7">
    <source>
        <dbReference type="Pfam" id="PF06271"/>
    </source>
</evidence>
<accession>A0A7J5D493</accession>
<comment type="subcellular location">
    <subcellularLocation>
        <location evidence="1">Membrane</location>
        <topology evidence="1">Multi-pass membrane protein</topology>
    </subcellularLocation>
</comment>
<gene>
    <name evidence="8" type="ORF">F8144_37755</name>
</gene>
<evidence type="ECO:0000256" key="2">
    <source>
        <dbReference type="ARBA" id="ARBA00022692"/>
    </source>
</evidence>
<keyword evidence="9" id="KW-1185">Reference proteome</keyword>
<dbReference type="Pfam" id="PF06271">
    <property type="entry name" value="RDD"/>
    <property type="match status" value="1"/>
</dbReference>
<evidence type="ECO:0000313" key="9">
    <source>
        <dbReference type="Proteomes" id="UP000442990"/>
    </source>
</evidence>
<comment type="caution">
    <text evidence="8">The sequence shown here is derived from an EMBL/GenBank/DDBJ whole genome shotgun (WGS) entry which is preliminary data.</text>
</comment>
<organism evidence="8 9">
    <name type="scientific">Streptomyces triticiradicis</name>
    <dbReference type="NCBI Taxonomy" id="2651189"/>
    <lineage>
        <taxon>Bacteria</taxon>
        <taxon>Bacillati</taxon>
        <taxon>Actinomycetota</taxon>
        <taxon>Actinomycetes</taxon>
        <taxon>Kitasatosporales</taxon>
        <taxon>Streptomycetaceae</taxon>
        <taxon>Streptomyces</taxon>
    </lineage>
</organism>
<dbReference type="AlphaFoldDB" id="A0A7J5D493"/>
<reference evidence="8 9" key="1">
    <citation type="submission" date="2019-09" db="EMBL/GenBank/DDBJ databases">
        <title>Isolation and identification of active actinomycetes.</title>
        <authorList>
            <person name="Yu Z."/>
            <person name="Han C."/>
            <person name="Yu B."/>
        </authorList>
    </citation>
    <scope>NUCLEOTIDE SEQUENCE [LARGE SCALE GENOMIC DNA]</scope>
    <source>
        <strain evidence="8 9">NEAU-H2</strain>
    </source>
</reference>
<dbReference type="InterPro" id="IPR010432">
    <property type="entry name" value="RDD"/>
</dbReference>
<evidence type="ECO:0000256" key="1">
    <source>
        <dbReference type="ARBA" id="ARBA00004141"/>
    </source>
</evidence>
<protein>
    <submittedName>
        <fullName evidence="8">RDD family protein</fullName>
    </submittedName>
</protein>
<evidence type="ECO:0000256" key="6">
    <source>
        <dbReference type="SAM" id="Phobius"/>
    </source>
</evidence>
<feature type="region of interest" description="Disordered" evidence="5">
    <location>
        <begin position="258"/>
        <end position="290"/>
    </location>
</feature>
<dbReference type="GO" id="GO:0016020">
    <property type="term" value="C:membrane"/>
    <property type="evidence" value="ECO:0007669"/>
    <property type="project" value="UniProtKB-SubCell"/>
</dbReference>